<dbReference type="RefSeq" id="WP_147031083.1">
    <property type="nucleotide sequence ID" value="NZ_CP042436.1"/>
</dbReference>
<dbReference type="OrthoDB" id="1492554at2"/>
<keyword evidence="1" id="KW-0175">Coiled coil</keyword>
<organism evidence="3 4">
    <name type="scientific">Mucilaginibacter ginsenosidivorans</name>
    <dbReference type="NCBI Taxonomy" id="398053"/>
    <lineage>
        <taxon>Bacteria</taxon>
        <taxon>Pseudomonadati</taxon>
        <taxon>Bacteroidota</taxon>
        <taxon>Sphingobacteriia</taxon>
        <taxon>Sphingobacteriales</taxon>
        <taxon>Sphingobacteriaceae</taxon>
        <taxon>Mucilaginibacter</taxon>
    </lineage>
</organism>
<feature type="coiled-coil region" evidence="1">
    <location>
        <begin position="142"/>
        <end position="197"/>
    </location>
</feature>
<dbReference type="Pfam" id="PF14362">
    <property type="entry name" value="DUF4407"/>
    <property type="match status" value="1"/>
</dbReference>
<evidence type="ECO:0000313" key="4">
    <source>
        <dbReference type="Proteomes" id="UP000321479"/>
    </source>
</evidence>
<evidence type="ECO:0000256" key="1">
    <source>
        <dbReference type="SAM" id="Coils"/>
    </source>
</evidence>
<accession>A0A5B8UVP0</accession>
<proteinExistence type="predicted"/>
<feature type="transmembrane region" description="Helical" evidence="2">
    <location>
        <begin position="59"/>
        <end position="82"/>
    </location>
</feature>
<dbReference type="KEGG" id="mgin:FRZ54_07860"/>
<feature type="transmembrane region" description="Helical" evidence="2">
    <location>
        <begin position="103"/>
        <end position="121"/>
    </location>
</feature>
<dbReference type="Proteomes" id="UP000321479">
    <property type="component" value="Chromosome"/>
</dbReference>
<feature type="transmembrane region" description="Helical" evidence="2">
    <location>
        <begin position="220"/>
        <end position="241"/>
    </location>
</feature>
<name>A0A5B8UVP0_9SPHI</name>
<reference evidence="3 4" key="1">
    <citation type="journal article" date="2017" name="Curr. Microbiol.">
        <title>Mucilaginibacter ginsenosidivorans sp. nov., Isolated from Soil of Ginseng Field.</title>
        <authorList>
            <person name="Kim M.M."/>
            <person name="Siddiqi M.Z."/>
            <person name="Im W.T."/>
        </authorList>
    </citation>
    <scope>NUCLEOTIDE SEQUENCE [LARGE SCALE GENOMIC DNA]</scope>
    <source>
        <strain evidence="3 4">Gsoil 3017</strain>
    </source>
</reference>
<keyword evidence="2" id="KW-0472">Membrane</keyword>
<sequence>MAGITEYFCARSGEDLWVINNCGHKGIRDRFALVGAIAALVYCMSFLSCWYSFRMLFDNGLLAVPVSLLFAWMINNIYTVLLTTLSKPVLRVRYQGVIKHLSLFLRISFIVFFAVFISKPLEAWVFEPQLSQQVEKLKERDIQKSERQLNDRTREAEQKIRAAIGRKRALHYPEADLEPLLAQLERLDREKEEALARVRFVIGRADFFVQRLEILAGRGIYRLSWLFTSVVILLFLLPIYLKWRLNFSNVYFRDKRTIYEGIVNGAYRDFKAEYRKIFLEKYGARVDIIENYTDPPFNTERKTDGRVFKTQEDFLDRFYA</sequence>
<keyword evidence="2" id="KW-0812">Transmembrane</keyword>
<dbReference type="InterPro" id="IPR025519">
    <property type="entry name" value="DUF4407"/>
</dbReference>
<keyword evidence="2" id="KW-1133">Transmembrane helix</keyword>
<keyword evidence="4" id="KW-1185">Reference proteome</keyword>
<feature type="transmembrane region" description="Helical" evidence="2">
    <location>
        <begin position="31"/>
        <end position="53"/>
    </location>
</feature>
<gene>
    <name evidence="3" type="ORF">FRZ54_07860</name>
</gene>
<dbReference type="EMBL" id="CP042436">
    <property type="protein sequence ID" value="QEC62506.1"/>
    <property type="molecule type" value="Genomic_DNA"/>
</dbReference>
<evidence type="ECO:0000313" key="3">
    <source>
        <dbReference type="EMBL" id="QEC62506.1"/>
    </source>
</evidence>
<dbReference type="AlphaFoldDB" id="A0A5B8UVP0"/>
<evidence type="ECO:0000256" key="2">
    <source>
        <dbReference type="SAM" id="Phobius"/>
    </source>
</evidence>
<protein>
    <submittedName>
        <fullName evidence="3">DUF4407 domain-containing protein</fullName>
    </submittedName>
</protein>